<evidence type="ECO:0000313" key="3">
    <source>
        <dbReference type="Proteomes" id="UP000027073"/>
    </source>
</evidence>
<accession>A0A067NQB4</accession>
<proteinExistence type="predicted"/>
<dbReference type="EMBL" id="KL198006">
    <property type="protein sequence ID" value="KDQ30129.1"/>
    <property type="molecule type" value="Genomic_DNA"/>
</dbReference>
<gene>
    <name evidence="2" type="ORF">PLEOSDRAFT_154829</name>
</gene>
<dbReference type="VEuPathDB" id="FungiDB:PLEOSDRAFT_154829"/>
<evidence type="ECO:0000256" key="1">
    <source>
        <dbReference type="SAM" id="MobiDB-lite"/>
    </source>
</evidence>
<evidence type="ECO:0000313" key="2">
    <source>
        <dbReference type="EMBL" id="KDQ30129.1"/>
    </source>
</evidence>
<dbReference type="HOGENOM" id="CLU_669243_0_0_1"/>
<organism evidence="2 3">
    <name type="scientific">Pleurotus ostreatus (strain PC15)</name>
    <name type="common">Oyster mushroom</name>
    <dbReference type="NCBI Taxonomy" id="1137138"/>
    <lineage>
        <taxon>Eukaryota</taxon>
        <taxon>Fungi</taxon>
        <taxon>Dikarya</taxon>
        <taxon>Basidiomycota</taxon>
        <taxon>Agaricomycotina</taxon>
        <taxon>Agaricomycetes</taxon>
        <taxon>Agaricomycetidae</taxon>
        <taxon>Agaricales</taxon>
        <taxon>Pleurotineae</taxon>
        <taxon>Pleurotaceae</taxon>
        <taxon>Pleurotus</taxon>
    </lineage>
</organism>
<feature type="region of interest" description="Disordered" evidence="1">
    <location>
        <begin position="378"/>
        <end position="411"/>
    </location>
</feature>
<feature type="compositionally biased region" description="Basic and acidic residues" evidence="1">
    <location>
        <begin position="389"/>
        <end position="411"/>
    </location>
</feature>
<dbReference type="Proteomes" id="UP000027073">
    <property type="component" value="Unassembled WGS sequence"/>
</dbReference>
<feature type="region of interest" description="Disordered" evidence="1">
    <location>
        <begin position="1"/>
        <end position="52"/>
    </location>
</feature>
<name>A0A067NQB4_PLEO1</name>
<feature type="compositionally biased region" description="Polar residues" evidence="1">
    <location>
        <begin position="131"/>
        <end position="155"/>
    </location>
</feature>
<sequence>MSTPSVRKSHYRLSSPPIDRPSILTRNFRRSEPDDRTNSGGHKGKGKEAATESSIDNSVYKIILKLLSEYSTDSDTELGQLANTLSRLHDTHHDEFTSTASAILEGHTAFSVKPKHLAQIIAMELAEYNPPHSQTPTISSAPSISQYVPSASAQRLNEESASSNQASSSKHPSPGARKPISIRVKIEKPPSPGVKLPKTDETRPRAPPSTPASGPMNGQLRNEPFESTPLTLEEALASVSKVNSTSSHTFRNHTWNVVTRNHTTPQKLHRIRCITASCDNLPLIKSLASPAPLVPSVWATHPGDTFILRYEGPVTSAEGNIQRVWHHKKVWEDITKDWTEDLDAARIPHPDCHVKSSHMFDYYLSKNQGKPTWILSESQKRKLARQTQTKKERQAQWEAQKRADEKKTRGN</sequence>
<protein>
    <submittedName>
        <fullName evidence="2">Uncharacterized protein</fullName>
    </submittedName>
</protein>
<dbReference type="AlphaFoldDB" id="A0A067NQB4"/>
<reference evidence="3" key="1">
    <citation type="journal article" date="2014" name="Proc. Natl. Acad. Sci. U.S.A.">
        <title>Extensive sampling of basidiomycete genomes demonstrates inadequacy of the white-rot/brown-rot paradigm for wood decay fungi.</title>
        <authorList>
            <person name="Riley R."/>
            <person name="Salamov A.A."/>
            <person name="Brown D.W."/>
            <person name="Nagy L.G."/>
            <person name="Floudas D."/>
            <person name="Held B.W."/>
            <person name="Levasseur A."/>
            <person name="Lombard V."/>
            <person name="Morin E."/>
            <person name="Otillar R."/>
            <person name="Lindquist E.A."/>
            <person name="Sun H."/>
            <person name="LaButti K.M."/>
            <person name="Schmutz J."/>
            <person name="Jabbour D."/>
            <person name="Luo H."/>
            <person name="Baker S.E."/>
            <person name="Pisabarro A.G."/>
            <person name="Walton J.D."/>
            <person name="Blanchette R.A."/>
            <person name="Henrissat B."/>
            <person name="Martin F."/>
            <person name="Cullen D."/>
            <person name="Hibbett D.S."/>
            <person name="Grigoriev I.V."/>
        </authorList>
    </citation>
    <scope>NUCLEOTIDE SEQUENCE [LARGE SCALE GENOMIC DNA]</scope>
    <source>
        <strain evidence="3">PC15</strain>
    </source>
</reference>
<feature type="compositionally biased region" description="Low complexity" evidence="1">
    <location>
        <begin position="159"/>
        <end position="169"/>
    </location>
</feature>
<feature type="region of interest" description="Disordered" evidence="1">
    <location>
        <begin position="131"/>
        <end position="224"/>
    </location>
</feature>
<dbReference type="InParanoid" id="A0A067NQB4"/>